<dbReference type="Proteomes" id="UP000770889">
    <property type="component" value="Unassembled WGS sequence"/>
</dbReference>
<protein>
    <submittedName>
        <fullName evidence="1">Uncharacterized protein</fullName>
    </submittedName>
</protein>
<gene>
    <name evidence="1" type="ORF">KME65_15390</name>
</gene>
<dbReference type="EMBL" id="JAHHGM010000016">
    <property type="protein sequence ID" value="MBT2990338.1"/>
    <property type="molecule type" value="Genomic_DNA"/>
</dbReference>
<sequence length="269" mass="29154">MNTSKGATMIHTFRLILSFLVIISITVPAYALNSWLQSAANSSRGGKTESADSAFKGWTEPLASANPPDGFKELRGIITMAIQPGGLFGITSDVIALFEDGSYSSDLKTLFAKGKSASMSKKPGRWGRWKISGDELLLKKKKSKDFSETRGNWVARPASSDLKLNGCYGKLTTASESPFGGNYTVGRASSWCFKPNGRFAHSRTGFAVASGEVSGGTSTRSKRGGRYRIDGYTARFLYDDGTELVTAFCFLNEKRSHIAINGKRYMGSD</sequence>
<reference evidence="1 2" key="1">
    <citation type="submission" date="2021-05" db="EMBL/GenBank/DDBJ databases">
        <title>Genetic and Functional Diversity in Clade A Lucinid endosymbionts from the Bahamas.</title>
        <authorList>
            <person name="Giani N.M."/>
            <person name="Engel A.S."/>
            <person name="Campbell B.J."/>
        </authorList>
    </citation>
    <scope>NUCLEOTIDE SEQUENCE [LARGE SCALE GENOMIC DNA]</scope>
    <source>
        <strain evidence="1">LUC16012Gg_MoonRockCtena</strain>
    </source>
</reference>
<comment type="caution">
    <text evidence="1">The sequence shown here is derived from an EMBL/GenBank/DDBJ whole genome shotgun (WGS) entry which is preliminary data.</text>
</comment>
<evidence type="ECO:0000313" key="2">
    <source>
        <dbReference type="Proteomes" id="UP000770889"/>
    </source>
</evidence>
<proteinExistence type="predicted"/>
<organism evidence="1 2">
    <name type="scientific">Candidatus Thiodiazotropha taylori</name>
    <dbReference type="NCBI Taxonomy" id="2792791"/>
    <lineage>
        <taxon>Bacteria</taxon>
        <taxon>Pseudomonadati</taxon>
        <taxon>Pseudomonadota</taxon>
        <taxon>Gammaproteobacteria</taxon>
        <taxon>Chromatiales</taxon>
        <taxon>Sedimenticolaceae</taxon>
        <taxon>Candidatus Thiodiazotropha</taxon>
    </lineage>
</organism>
<name>A0A944MEE1_9GAMM</name>
<evidence type="ECO:0000313" key="1">
    <source>
        <dbReference type="EMBL" id="MBT2990338.1"/>
    </source>
</evidence>
<dbReference type="AlphaFoldDB" id="A0A944MEE1"/>
<accession>A0A944MEE1</accession>